<sequence>MLSRTAASRRAAVVTASAAAVRATTPRIAALGQRALLPTATTMSATRSISVWPSRSKKPIDPTLPVYFPQPPPPSHQHQHQHQQRLPSWRKVRYALFTLLVYYALWQIYMSVVLDPLLDWAEEEWDSLSEKEKEELEEAGEDEMDEEEEPLLFLPFPFTTKQIAQPPYRGSDPEWKEFVKVNKDEKRKKDIKRSLAETVRRRAEANPVIVNLMGGKTTKVRKMWLDIIYPPAPPPKHYISGLIVDYDGLFWGDRSIETVAANQIDAIMYPKAVAMAVWTFWDVLLKRSKDDISRALGLSGTQEPETSWQSVIINRGKEQQQQQQSPAAGTVLNPPSAAPSSNDNPQAKASQPGSIQGPPDFANLFRRLGGGGAGGEGGERGDGAAPASPMSQSVMFAFQAASLVLAKNWKRTEHHVSKGCIRVDGMVELQGRSAFMVVYVLGWYDPKTDKFMKVETKLKHLVQTKQKPLGGK</sequence>
<accession>A0A9P4YXQ9</accession>
<dbReference type="OrthoDB" id="5316527at2759"/>
<dbReference type="EMBL" id="JAANYQ010000003">
    <property type="protein sequence ID" value="KAF4125018.1"/>
    <property type="molecule type" value="Genomic_DNA"/>
</dbReference>
<keyword evidence="2" id="KW-0472">Membrane</keyword>
<comment type="caution">
    <text evidence="3">The sequence shown here is derived from an EMBL/GenBank/DDBJ whole genome shotgun (WGS) entry which is preliminary data.</text>
</comment>
<keyword evidence="2" id="KW-1133">Transmembrane helix</keyword>
<gene>
    <name evidence="3" type="ORF">GMORB2_3857</name>
</gene>
<evidence type="ECO:0000313" key="4">
    <source>
        <dbReference type="Proteomes" id="UP000749293"/>
    </source>
</evidence>
<dbReference type="GeneID" id="55970085"/>
<dbReference type="Proteomes" id="UP000749293">
    <property type="component" value="Unassembled WGS sequence"/>
</dbReference>
<evidence type="ECO:0000313" key="3">
    <source>
        <dbReference type="EMBL" id="KAF4125018.1"/>
    </source>
</evidence>
<protein>
    <submittedName>
        <fullName evidence="3">Uncharacterized protein</fullName>
    </submittedName>
</protein>
<name>A0A9P4YXQ9_9HYPO</name>
<keyword evidence="2" id="KW-0812">Transmembrane</keyword>
<feature type="compositionally biased region" description="Low complexity" evidence="1">
    <location>
        <begin position="333"/>
        <end position="347"/>
    </location>
</feature>
<dbReference type="RefSeq" id="XP_035323670.1">
    <property type="nucleotide sequence ID" value="XM_035465833.1"/>
</dbReference>
<feature type="transmembrane region" description="Helical" evidence="2">
    <location>
        <begin position="92"/>
        <end position="109"/>
    </location>
</feature>
<reference evidence="3" key="1">
    <citation type="submission" date="2020-03" db="EMBL/GenBank/DDBJ databases">
        <title>Site-based positive gene gene selection in Geosmithia morbida across the United States reveals a broad range of putative effectors and factors for local host and environmental adapation.</title>
        <authorList>
            <person name="Onufrak A."/>
            <person name="Murdoch R.W."/>
            <person name="Gazis R."/>
            <person name="Huff M."/>
            <person name="Staton M."/>
            <person name="Klingeman W."/>
            <person name="Hadziabdic D."/>
        </authorList>
    </citation>
    <scope>NUCLEOTIDE SEQUENCE</scope>
    <source>
        <strain evidence="3">1262</strain>
    </source>
</reference>
<proteinExistence type="predicted"/>
<feature type="region of interest" description="Disordered" evidence="1">
    <location>
        <begin position="316"/>
        <end position="389"/>
    </location>
</feature>
<organism evidence="3 4">
    <name type="scientific">Geosmithia morbida</name>
    <dbReference type="NCBI Taxonomy" id="1094350"/>
    <lineage>
        <taxon>Eukaryota</taxon>
        <taxon>Fungi</taxon>
        <taxon>Dikarya</taxon>
        <taxon>Ascomycota</taxon>
        <taxon>Pezizomycotina</taxon>
        <taxon>Sordariomycetes</taxon>
        <taxon>Hypocreomycetidae</taxon>
        <taxon>Hypocreales</taxon>
        <taxon>Bionectriaceae</taxon>
        <taxon>Geosmithia</taxon>
    </lineage>
</organism>
<evidence type="ECO:0000256" key="2">
    <source>
        <dbReference type="SAM" id="Phobius"/>
    </source>
</evidence>
<dbReference type="AlphaFoldDB" id="A0A9P4YXQ9"/>
<keyword evidence="4" id="KW-1185">Reference proteome</keyword>
<evidence type="ECO:0000256" key="1">
    <source>
        <dbReference type="SAM" id="MobiDB-lite"/>
    </source>
</evidence>